<dbReference type="PROSITE" id="PS50883">
    <property type="entry name" value="EAL"/>
    <property type="match status" value="1"/>
</dbReference>
<dbReference type="PROSITE" id="PS50887">
    <property type="entry name" value="GGDEF"/>
    <property type="match status" value="1"/>
</dbReference>
<accession>K0PRE8</accession>
<dbReference type="eggNOG" id="COG5001">
    <property type="taxonomic scope" value="Bacteria"/>
</dbReference>
<feature type="domain" description="EAL" evidence="1">
    <location>
        <begin position="303"/>
        <end position="552"/>
    </location>
</feature>
<dbReference type="InterPro" id="IPR043128">
    <property type="entry name" value="Rev_trsase/Diguanyl_cyclase"/>
</dbReference>
<dbReference type="InterPro" id="IPR052155">
    <property type="entry name" value="Biofilm_reg_signaling"/>
</dbReference>
<dbReference type="SUPFAM" id="SSF55073">
    <property type="entry name" value="Nucleotide cyclase"/>
    <property type="match status" value="1"/>
</dbReference>
<dbReference type="Gene3D" id="3.20.20.450">
    <property type="entry name" value="EAL domain"/>
    <property type="match status" value="1"/>
</dbReference>
<dbReference type="RefSeq" id="WP_007536274.1">
    <property type="nucleotide sequence ID" value="NZ_HF536773.1"/>
</dbReference>
<dbReference type="InterPro" id="IPR035919">
    <property type="entry name" value="EAL_sf"/>
</dbReference>
<dbReference type="CDD" id="cd01948">
    <property type="entry name" value="EAL"/>
    <property type="match status" value="1"/>
</dbReference>
<dbReference type="CDD" id="cd01949">
    <property type="entry name" value="GGDEF"/>
    <property type="match status" value="1"/>
</dbReference>
<dbReference type="InterPro" id="IPR029787">
    <property type="entry name" value="Nucleotide_cyclase"/>
</dbReference>
<evidence type="ECO:0000313" key="3">
    <source>
        <dbReference type="EMBL" id="CCM79211.1"/>
    </source>
</evidence>
<dbReference type="SMART" id="SM00052">
    <property type="entry name" value="EAL"/>
    <property type="match status" value="1"/>
</dbReference>
<protein>
    <submittedName>
        <fullName evidence="3">Kinase protein</fullName>
    </submittedName>
</protein>
<sequence length="580" mass="63728">MPENRANWPKLVPQGSEFFSRAEAAFSLWDLDLVLVDWSKKLAERSGFSEGPLTKLAEVYPALANPPSADLVQLVIKTGRPQSIRLGVSTDNRYDLLLLPAKDGLAVVEIEAADRTETTTAQEQERALLLHQATHDVLTGLPNRRQFSDELGRLLPSDDKSGLALMQIDLDDFKPVNDTLGHGAGDIVLKLAAGRIRSVLGTNETAFRLAGDEFAIIQTAGEQPGEAEQLAEALVGEFKKPFIVDGITVFVGASIGIAIAPRDGDEGEQLMKAADVALYAAKKEGRRRARTFDPSMLVVLEQREVLRRSLRVALQHGEFFLEYQPLVDRSRTVTGFEALLRWRHPRLGVIPPIAFIPMAEADGLMSEIGQWVLEEACREALSWPDHYTVAVNLSPAEFLTAGFTDRVSQTLDLVGLPAERLELEITETVLLERTINNLDTLNTLNVLGIQISLDDFGTEYSSLSYLKNFPFDNIKIDRYFINDLLDDEKSQTIVRSVIALSHGLGMRVTAEGVETAEQAAWLLEEGCDRLQGHFLSPPLHADHIGQFVGHRKARRTNGGATRTVTGPEGGRMTIGLGGAV</sequence>
<dbReference type="SUPFAM" id="SSF141868">
    <property type="entry name" value="EAL domain-like"/>
    <property type="match status" value="1"/>
</dbReference>
<dbReference type="NCBIfam" id="TIGR00254">
    <property type="entry name" value="GGDEF"/>
    <property type="match status" value="1"/>
</dbReference>
<dbReference type="Proteomes" id="UP000009319">
    <property type="component" value="Unassembled WGS sequence"/>
</dbReference>
<name>K0PRE8_9HYPH</name>
<dbReference type="Pfam" id="PF00563">
    <property type="entry name" value="EAL"/>
    <property type="match status" value="1"/>
</dbReference>
<dbReference type="PANTHER" id="PTHR44757:SF2">
    <property type="entry name" value="BIOFILM ARCHITECTURE MAINTENANCE PROTEIN MBAA"/>
    <property type="match status" value="1"/>
</dbReference>
<proteinExistence type="predicted"/>
<keyword evidence="4" id="KW-1185">Reference proteome</keyword>
<dbReference type="EMBL" id="CANI01000043">
    <property type="protein sequence ID" value="CCM79211.1"/>
    <property type="molecule type" value="Genomic_DNA"/>
</dbReference>
<evidence type="ECO:0000313" key="4">
    <source>
        <dbReference type="Proteomes" id="UP000009319"/>
    </source>
</evidence>
<evidence type="ECO:0000259" key="2">
    <source>
        <dbReference type="PROSITE" id="PS50887"/>
    </source>
</evidence>
<dbReference type="AlphaFoldDB" id="K0PRE8"/>
<keyword evidence="3" id="KW-0808">Transferase</keyword>
<dbReference type="Pfam" id="PF00990">
    <property type="entry name" value="GGDEF"/>
    <property type="match status" value="1"/>
</dbReference>
<keyword evidence="3" id="KW-0418">Kinase</keyword>
<comment type="caution">
    <text evidence="3">The sequence shown here is derived from an EMBL/GenBank/DDBJ whole genome shotgun (WGS) entry which is preliminary data.</text>
</comment>
<feature type="domain" description="GGDEF" evidence="2">
    <location>
        <begin position="161"/>
        <end position="294"/>
    </location>
</feature>
<dbReference type="STRING" id="1211777.BN77_p10464"/>
<organism evidence="3 4">
    <name type="scientific">Rhizobium mesoamericanum STM3625</name>
    <dbReference type="NCBI Taxonomy" id="1211777"/>
    <lineage>
        <taxon>Bacteria</taxon>
        <taxon>Pseudomonadati</taxon>
        <taxon>Pseudomonadota</taxon>
        <taxon>Alphaproteobacteria</taxon>
        <taxon>Hyphomicrobiales</taxon>
        <taxon>Rhizobiaceae</taxon>
        <taxon>Rhizobium/Agrobacterium group</taxon>
        <taxon>Rhizobium</taxon>
    </lineage>
</organism>
<dbReference type="InterPro" id="IPR001633">
    <property type="entry name" value="EAL_dom"/>
</dbReference>
<dbReference type="SMART" id="SM00267">
    <property type="entry name" value="GGDEF"/>
    <property type="match status" value="1"/>
</dbReference>
<dbReference type="PANTHER" id="PTHR44757">
    <property type="entry name" value="DIGUANYLATE CYCLASE DGCP"/>
    <property type="match status" value="1"/>
</dbReference>
<dbReference type="HOGENOM" id="CLU_000445_70_50_5"/>
<dbReference type="Gene3D" id="3.30.70.270">
    <property type="match status" value="1"/>
</dbReference>
<reference evidence="3 4" key="1">
    <citation type="journal article" date="2013" name="Genome Announc.">
        <title>Draft Genome Sequence of Rhizobium mesoamericanum STM3625, a Nitrogen-Fixing Symbiont of Mimosa pudica Isolated in French Guiana (South America).</title>
        <authorList>
            <person name="Moulin L."/>
            <person name="Mornico D."/>
            <person name="Melkonian R."/>
            <person name="Klonowska A."/>
        </authorList>
    </citation>
    <scope>NUCLEOTIDE SEQUENCE [LARGE SCALE GENOMIC DNA]</scope>
    <source>
        <strain evidence="3 4">STM3625</strain>
    </source>
</reference>
<dbReference type="InterPro" id="IPR000160">
    <property type="entry name" value="GGDEF_dom"/>
</dbReference>
<evidence type="ECO:0000259" key="1">
    <source>
        <dbReference type="PROSITE" id="PS50883"/>
    </source>
</evidence>
<dbReference type="GO" id="GO:0016301">
    <property type="term" value="F:kinase activity"/>
    <property type="evidence" value="ECO:0007669"/>
    <property type="project" value="UniProtKB-KW"/>
</dbReference>
<gene>
    <name evidence="3" type="ORF">BN77_p10464</name>
</gene>